<evidence type="ECO:0000256" key="6">
    <source>
        <dbReference type="SAM" id="Coils"/>
    </source>
</evidence>
<dbReference type="GO" id="GO:0022625">
    <property type="term" value="C:cytosolic large ribosomal subunit"/>
    <property type="evidence" value="ECO:0007669"/>
    <property type="project" value="TreeGrafter"/>
</dbReference>
<accession>A0A8J6P0A7</accession>
<evidence type="ECO:0000256" key="1">
    <source>
        <dbReference type="ARBA" id="ARBA00009254"/>
    </source>
</evidence>
<dbReference type="CDD" id="cd00427">
    <property type="entry name" value="Ribosomal_L29_HIP"/>
    <property type="match status" value="1"/>
</dbReference>
<organism evidence="7 8">
    <name type="scientific">Candidatus Desulfatibia vada</name>
    <dbReference type="NCBI Taxonomy" id="2841696"/>
    <lineage>
        <taxon>Bacteria</taxon>
        <taxon>Pseudomonadati</taxon>
        <taxon>Thermodesulfobacteriota</taxon>
        <taxon>Desulfobacteria</taxon>
        <taxon>Desulfobacterales</taxon>
        <taxon>Desulfobacterales incertae sedis</taxon>
        <taxon>Candidatus Desulfatibia</taxon>
    </lineage>
</organism>
<keyword evidence="6" id="KW-0175">Coiled coil</keyword>
<gene>
    <name evidence="5 7" type="primary">rpmC</name>
    <name evidence="7" type="ORF">H8D96_00990</name>
</gene>
<feature type="coiled-coil region" evidence="6">
    <location>
        <begin position="11"/>
        <end position="63"/>
    </location>
</feature>
<protein>
    <recommendedName>
        <fullName evidence="4 5">Large ribosomal subunit protein uL29</fullName>
    </recommendedName>
</protein>
<dbReference type="InterPro" id="IPR036049">
    <property type="entry name" value="Ribosomal_uL29_sf"/>
</dbReference>
<evidence type="ECO:0000256" key="5">
    <source>
        <dbReference type="HAMAP-Rule" id="MF_00374"/>
    </source>
</evidence>
<dbReference type="InterPro" id="IPR001854">
    <property type="entry name" value="Ribosomal_uL29"/>
</dbReference>
<dbReference type="PANTHER" id="PTHR10916">
    <property type="entry name" value="60S RIBOSOMAL PROTEIN L35/50S RIBOSOMAL PROTEIN L29"/>
    <property type="match status" value="1"/>
</dbReference>
<dbReference type="GO" id="GO:0003735">
    <property type="term" value="F:structural constituent of ribosome"/>
    <property type="evidence" value="ECO:0007669"/>
    <property type="project" value="InterPro"/>
</dbReference>
<evidence type="ECO:0000313" key="8">
    <source>
        <dbReference type="Proteomes" id="UP000605201"/>
    </source>
</evidence>
<dbReference type="InterPro" id="IPR018254">
    <property type="entry name" value="Ribosomal_uL29_CS"/>
</dbReference>
<dbReference type="Gene3D" id="1.10.287.310">
    <property type="match status" value="1"/>
</dbReference>
<comment type="similarity">
    <text evidence="1 5">Belongs to the universal ribosomal protein uL29 family.</text>
</comment>
<evidence type="ECO:0000256" key="2">
    <source>
        <dbReference type="ARBA" id="ARBA00022980"/>
    </source>
</evidence>
<evidence type="ECO:0000313" key="7">
    <source>
        <dbReference type="EMBL" id="MBC8430472.1"/>
    </source>
</evidence>
<sequence length="69" mass="8268">MKASEITELSLEEMHRKVTDLKEELFNLRFQHEIGQLENPQKMKQTKRDIARIKTVLRESELKNNTDKE</sequence>
<dbReference type="EMBL" id="JACNIG010000045">
    <property type="protein sequence ID" value="MBC8430472.1"/>
    <property type="molecule type" value="Genomic_DNA"/>
</dbReference>
<comment type="caution">
    <text evidence="7">The sequence shown here is derived from an EMBL/GenBank/DDBJ whole genome shotgun (WGS) entry which is preliminary data.</text>
</comment>
<dbReference type="Pfam" id="PF00831">
    <property type="entry name" value="Ribosomal_L29"/>
    <property type="match status" value="1"/>
</dbReference>
<evidence type="ECO:0000256" key="4">
    <source>
        <dbReference type="ARBA" id="ARBA00035204"/>
    </source>
</evidence>
<proteinExistence type="inferred from homology"/>
<dbReference type="FunFam" id="1.10.287.310:FF:000001">
    <property type="entry name" value="50S ribosomal protein L29"/>
    <property type="match status" value="1"/>
</dbReference>
<name>A0A8J6P0A7_9BACT</name>
<dbReference type="HAMAP" id="MF_00374">
    <property type="entry name" value="Ribosomal_uL29"/>
    <property type="match status" value="1"/>
</dbReference>
<dbReference type="SUPFAM" id="SSF46561">
    <property type="entry name" value="Ribosomal protein L29 (L29p)"/>
    <property type="match status" value="1"/>
</dbReference>
<dbReference type="PANTHER" id="PTHR10916:SF0">
    <property type="entry name" value="LARGE RIBOSOMAL SUBUNIT PROTEIN UL29C"/>
    <property type="match status" value="1"/>
</dbReference>
<dbReference type="Proteomes" id="UP000605201">
    <property type="component" value="Unassembled WGS sequence"/>
</dbReference>
<keyword evidence="3 5" id="KW-0687">Ribonucleoprotein</keyword>
<evidence type="ECO:0000256" key="3">
    <source>
        <dbReference type="ARBA" id="ARBA00023274"/>
    </source>
</evidence>
<dbReference type="GO" id="GO:0006412">
    <property type="term" value="P:translation"/>
    <property type="evidence" value="ECO:0007669"/>
    <property type="project" value="UniProtKB-UniRule"/>
</dbReference>
<dbReference type="PROSITE" id="PS00579">
    <property type="entry name" value="RIBOSOMAL_L29"/>
    <property type="match status" value="1"/>
</dbReference>
<dbReference type="InterPro" id="IPR050063">
    <property type="entry name" value="Ribosomal_protein_uL29"/>
</dbReference>
<keyword evidence="2 5" id="KW-0689">Ribosomal protein</keyword>
<dbReference type="AlphaFoldDB" id="A0A8J6P0A7"/>
<dbReference type="NCBIfam" id="TIGR00012">
    <property type="entry name" value="L29"/>
    <property type="match status" value="1"/>
</dbReference>
<reference evidence="7 8" key="1">
    <citation type="submission" date="2020-08" db="EMBL/GenBank/DDBJ databases">
        <title>Bridging the membrane lipid divide: bacteria of the FCB group superphylum have the potential to synthesize archaeal ether lipids.</title>
        <authorList>
            <person name="Villanueva L."/>
            <person name="Von Meijenfeldt F.A.B."/>
            <person name="Westbye A.B."/>
            <person name="Yadav S."/>
            <person name="Hopmans E.C."/>
            <person name="Dutilh B.E."/>
            <person name="Sinninghe Damste J.S."/>
        </authorList>
    </citation>
    <scope>NUCLEOTIDE SEQUENCE [LARGE SCALE GENOMIC DNA]</scope>
    <source>
        <strain evidence="7">NIOZ-UU17</strain>
    </source>
</reference>